<feature type="transmembrane region" description="Helical" evidence="11">
    <location>
        <begin position="166"/>
        <end position="191"/>
    </location>
</feature>
<dbReference type="GO" id="GO:0051301">
    <property type="term" value="P:cell division"/>
    <property type="evidence" value="ECO:0007669"/>
    <property type="project" value="UniProtKB-KW"/>
</dbReference>
<dbReference type="AlphaFoldDB" id="A0A9D9NRJ6"/>
<evidence type="ECO:0000256" key="5">
    <source>
        <dbReference type="ARBA" id="ARBA00022618"/>
    </source>
</evidence>
<feature type="domain" description="FtsX extracellular" evidence="13">
    <location>
        <begin position="53"/>
        <end position="146"/>
    </location>
</feature>
<evidence type="ECO:0000256" key="7">
    <source>
        <dbReference type="ARBA" id="ARBA00022989"/>
    </source>
</evidence>
<reference evidence="14" key="2">
    <citation type="journal article" date="2021" name="PeerJ">
        <title>Extensive microbial diversity within the chicken gut microbiome revealed by metagenomics and culture.</title>
        <authorList>
            <person name="Gilroy R."/>
            <person name="Ravi A."/>
            <person name="Getino M."/>
            <person name="Pursley I."/>
            <person name="Horton D.L."/>
            <person name="Alikhan N.F."/>
            <person name="Baker D."/>
            <person name="Gharbi K."/>
            <person name="Hall N."/>
            <person name="Watson M."/>
            <person name="Adriaenssens E.M."/>
            <person name="Foster-Nyarko E."/>
            <person name="Jarju S."/>
            <person name="Secka A."/>
            <person name="Antonio M."/>
            <person name="Oren A."/>
            <person name="Chaudhuri R.R."/>
            <person name="La Ragione R."/>
            <person name="Hildebrand F."/>
            <person name="Pallen M.J."/>
        </authorList>
    </citation>
    <scope>NUCLEOTIDE SEQUENCE</scope>
    <source>
        <strain evidence="14">B2-16538</strain>
    </source>
</reference>
<feature type="domain" description="ABC3 transporter permease C-terminal" evidence="12">
    <location>
        <begin position="169"/>
        <end position="286"/>
    </location>
</feature>
<evidence type="ECO:0000256" key="10">
    <source>
        <dbReference type="PIRNR" id="PIRNR003097"/>
    </source>
</evidence>
<name>A0A9D9NRJ6_9BACT</name>
<evidence type="ECO:0000259" key="12">
    <source>
        <dbReference type="Pfam" id="PF02687"/>
    </source>
</evidence>
<dbReference type="Pfam" id="PF02687">
    <property type="entry name" value="FtsX"/>
    <property type="match status" value="1"/>
</dbReference>
<dbReference type="InterPro" id="IPR003838">
    <property type="entry name" value="ABC3_permease_C"/>
</dbReference>
<dbReference type="PANTHER" id="PTHR47755:SF1">
    <property type="entry name" value="CELL DIVISION PROTEIN FTSX"/>
    <property type="match status" value="1"/>
</dbReference>
<evidence type="ECO:0000313" key="15">
    <source>
        <dbReference type="Proteomes" id="UP000823750"/>
    </source>
</evidence>
<comment type="similarity">
    <text evidence="2 10">Belongs to the ABC-4 integral membrane protein family. FtsX subfamily.</text>
</comment>
<evidence type="ECO:0000256" key="11">
    <source>
        <dbReference type="SAM" id="Phobius"/>
    </source>
</evidence>
<comment type="caution">
    <text evidence="14">The sequence shown here is derived from an EMBL/GenBank/DDBJ whole genome shotgun (WGS) entry which is preliminary data.</text>
</comment>
<evidence type="ECO:0000256" key="6">
    <source>
        <dbReference type="ARBA" id="ARBA00022692"/>
    </source>
</evidence>
<keyword evidence="8 10" id="KW-0472">Membrane</keyword>
<feature type="transmembrane region" description="Helical" evidence="11">
    <location>
        <begin position="212"/>
        <end position="240"/>
    </location>
</feature>
<comment type="subcellular location">
    <subcellularLocation>
        <location evidence="1">Cell membrane</location>
        <topology evidence="1">Multi-pass membrane protein</topology>
    </subcellularLocation>
</comment>
<organism evidence="14 15">
    <name type="scientific">Candidatus Cryptobacteroides excrementavium</name>
    <dbReference type="NCBI Taxonomy" id="2840759"/>
    <lineage>
        <taxon>Bacteria</taxon>
        <taxon>Pseudomonadati</taxon>
        <taxon>Bacteroidota</taxon>
        <taxon>Bacteroidia</taxon>
        <taxon>Bacteroidales</taxon>
        <taxon>Candidatus Cryptobacteroides</taxon>
    </lineage>
</organism>
<dbReference type="GO" id="GO:0005886">
    <property type="term" value="C:plasma membrane"/>
    <property type="evidence" value="ECO:0007669"/>
    <property type="project" value="UniProtKB-SubCell"/>
</dbReference>
<dbReference type="InterPro" id="IPR040690">
    <property type="entry name" value="FtsX_ECD"/>
</dbReference>
<keyword evidence="9 10" id="KW-0131">Cell cycle</keyword>
<keyword evidence="5 10" id="KW-0132">Cell division</keyword>
<keyword evidence="6 11" id="KW-0812">Transmembrane</keyword>
<evidence type="ECO:0000313" key="14">
    <source>
        <dbReference type="EMBL" id="MBO8485134.1"/>
    </source>
</evidence>
<dbReference type="Gene3D" id="3.30.70.3040">
    <property type="match status" value="1"/>
</dbReference>
<feature type="transmembrane region" description="Helical" evidence="11">
    <location>
        <begin position="12"/>
        <end position="39"/>
    </location>
</feature>
<evidence type="ECO:0000256" key="8">
    <source>
        <dbReference type="ARBA" id="ARBA00023136"/>
    </source>
</evidence>
<dbReference type="InterPro" id="IPR004513">
    <property type="entry name" value="FtsX"/>
</dbReference>
<proteinExistence type="inferred from homology"/>
<sequence>MAKGEKRAVRRRIVNAYVSSVISISLVLLLVGVASLLLVNARSVSDYFKENMQVSVMLKPDVSDEEAARFQTALENMSFIRNSEFISRERGASEMAELLGDDFLRVFDTAPIPVSIDVTLDADYVSADSLEVVKKAVSASPLVDEVVYQQSLVEALNANLSKISSVLAIFIALLLFISFVLINNTVRLSVFDRRFSIHTMKMVGATRGFIRAPFLVQALFQGLFSAILAIIMLLAILFVVRSEFVQLFEIFRMELLLSVMGIVTVCGVAICMTSTLFVVNRLISLNKDELYF</sequence>
<evidence type="ECO:0000256" key="4">
    <source>
        <dbReference type="ARBA" id="ARBA00022475"/>
    </source>
</evidence>
<feature type="transmembrane region" description="Helical" evidence="11">
    <location>
        <begin position="255"/>
        <end position="279"/>
    </location>
</feature>
<dbReference type="Proteomes" id="UP000823750">
    <property type="component" value="Unassembled WGS sequence"/>
</dbReference>
<evidence type="ECO:0000256" key="9">
    <source>
        <dbReference type="ARBA" id="ARBA00023306"/>
    </source>
</evidence>
<dbReference type="EMBL" id="JADILX010000030">
    <property type="protein sequence ID" value="MBO8485134.1"/>
    <property type="molecule type" value="Genomic_DNA"/>
</dbReference>
<gene>
    <name evidence="14" type="ORF">IAB78_01765</name>
</gene>
<accession>A0A9D9NRJ6</accession>
<protein>
    <recommendedName>
        <fullName evidence="3 10">Cell division protein FtsX</fullName>
    </recommendedName>
</protein>
<evidence type="ECO:0000256" key="1">
    <source>
        <dbReference type="ARBA" id="ARBA00004651"/>
    </source>
</evidence>
<dbReference type="PANTHER" id="PTHR47755">
    <property type="entry name" value="CELL DIVISION PROTEIN FTSX"/>
    <property type="match status" value="1"/>
</dbReference>
<dbReference type="PIRSF" id="PIRSF003097">
    <property type="entry name" value="FtsX"/>
    <property type="match status" value="1"/>
</dbReference>
<evidence type="ECO:0000256" key="2">
    <source>
        <dbReference type="ARBA" id="ARBA00007379"/>
    </source>
</evidence>
<evidence type="ECO:0000259" key="13">
    <source>
        <dbReference type="Pfam" id="PF18075"/>
    </source>
</evidence>
<keyword evidence="7 11" id="KW-1133">Transmembrane helix</keyword>
<reference evidence="14" key="1">
    <citation type="submission" date="2020-10" db="EMBL/GenBank/DDBJ databases">
        <authorList>
            <person name="Gilroy R."/>
        </authorList>
    </citation>
    <scope>NUCLEOTIDE SEQUENCE</scope>
    <source>
        <strain evidence="14">B2-16538</strain>
    </source>
</reference>
<evidence type="ECO:0000256" key="3">
    <source>
        <dbReference type="ARBA" id="ARBA00021907"/>
    </source>
</evidence>
<keyword evidence="4 10" id="KW-1003">Cell membrane</keyword>
<dbReference type="Pfam" id="PF18075">
    <property type="entry name" value="FtsX_ECD"/>
    <property type="match status" value="1"/>
</dbReference>